<dbReference type="PIRSF" id="PIRSF000332">
    <property type="entry name" value="FMO"/>
    <property type="match status" value="1"/>
</dbReference>
<dbReference type="PANTHER" id="PTHR23023">
    <property type="entry name" value="DIMETHYLANILINE MONOOXYGENASE"/>
    <property type="match status" value="1"/>
</dbReference>
<comment type="cofactor">
    <cofactor evidence="6">
        <name>FAD</name>
        <dbReference type="ChEBI" id="CHEBI:57692"/>
    </cofactor>
</comment>
<keyword evidence="2 6" id="KW-0285">Flavoprotein</keyword>
<evidence type="ECO:0000256" key="1">
    <source>
        <dbReference type="ARBA" id="ARBA00009183"/>
    </source>
</evidence>
<evidence type="ECO:0000313" key="7">
    <source>
        <dbReference type="EMBL" id="GER55483.1"/>
    </source>
</evidence>
<dbReference type="GO" id="GO:0050660">
    <property type="term" value="F:flavin adenine dinucleotide binding"/>
    <property type="evidence" value="ECO:0007669"/>
    <property type="project" value="InterPro"/>
</dbReference>
<evidence type="ECO:0000256" key="3">
    <source>
        <dbReference type="ARBA" id="ARBA00022827"/>
    </source>
</evidence>
<keyword evidence="4" id="KW-0521">NADP</keyword>
<dbReference type="InterPro" id="IPR050346">
    <property type="entry name" value="FMO-like"/>
</dbReference>
<evidence type="ECO:0000256" key="5">
    <source>
        <dbReference type="ARBA" id="ARBA00023002"/>
    </source>
</evidence>
<dbReference type="Pfam" id="PF00743">
    <property type="entry name" value="FMO-like"/>
    <property type="match status" value="1"/>
</dbReference>
<dbReference type="FunFam" id="3.50.50.60:FF:000403">
    <property type="entry name" value="Flavin-containing monooxygenase"/>
    <property type="match status" value="1"/>
</dbReference>
<comment type="caution">
    <text evidence="7">The sequence shown here is derived from an EMBL/GenBank/DDBJ whole genome shotgun (WGS) entry which is preliminary data.</text>
</comment>
<comment type="similarity">
    <text evidence="1 6">Belongs to the FMO family.</text>
</comment>
<keyword evidence="5 6" id="KW-0560">Oxidoreductase</keyword>
<evidence type="ECO:0000256" key="2">
    <source>
        <dbReference type="ARBA" id="ARBA00022630"/>
    </source>
</evidence>
<accession>A0A5A7RCM5</accession>
<dbReference type="InterPro" id="IPR000960">
    <property type="entry name" value="Flavin_mOase"/>
</dbReference>
<evidence type="ECO:0000256" key="4">
    <source>
        <dbReference type="ARBA" id="ARBA00022857"/>
    </source>
</evidence>
<dbReference type="EMBL" id="BKCP01011848">
    <property type="protein sequence ID" value="GER55483.1"/>
    <property type="molecule type" value="Genomic_DNA"/>
</dbReference>
<dbReference type="EC" id="1.-.-.-" evidence="6"/>
<name>A0A5A7RCM5_STRAF</name>
<dbReference type="AlphaFoldDB" id="A0A5A7RCM5"/>
<sequence>MVSLKPSCEPKKDMKKIAIIGAGISGLVACKHMIEKGFNPVIFESRNNIGGVWSSTIDSTKLQTPKDYFQFSDFPWPEHVSQKFPDHNQVMDYLTSYVLHFNIFPRIKFSSKVIGIDYVSSSDDENMFSWDLWGGSGEAFSSTGKWNVVVHNVLQPVNSPKVYQVDFVILCIGKYSDVPNIPDFPISKGANRFTGDVIHSMDYAQMDKLRAMKFVENKRVTVVGFQKSALDIAAEIAKNNGVTNPCTLLFRRVHWSSSENLVRFTFRNLNRFSELMVHKPGEGLILWFLAVLLSPLRWIFSKLVELYLKCAYPLRKYGMVPEHSFIKQIHSCMLMVLPRQFYKRVREGSLILKKSRVLGFYEKGLILDLDSESAHLETDVVIFATGYKSDEKISNMFTSVEFKNFILGSTAPFYRECIHPRIPQLAIMGYSEGPSALFTVEMQSKWIAHFLAGKVAKLPPIKEMEENVKEWEKNARLNGVYKRACVGAMLQIHCNDQLCIDMGINPRRKKSIFSHLFSSCCPSDYATI</sequence>
<dbReference type="InterPro" id="IPR036188">
    <property type="entry name" value="FAD/NAD-bd_sf"/>
</dbReference>
<protein>
    <recommendedName>
        <fullName evidence="6">Flavin-containing monooxygenase</fullName>
        <ecNumber evidence="6">1.-.-.-</ecNumber>
    </recommendedName>
</protein>
<dbReference type="GO" id="GO:0050661">
    <property type="term" value="F:NADP binding"/>
    <property type="evidence" value="ECO:0007669"/>
    <property type="project" value="InterPro"/>
</dbReference>
<organism evidence="7 8">
    <name type="scientific">Striga asiatica</name>
    <name type="common">Asiatic witchweed</name>
    <name type="synonym">Buchnera asiatica</name>
    <dbReference type="NCBI Taxonomy" id="4170"/>
    <lineage>
        <taxon>Eukaryota</taxon>
        <taxon>Viridiplantae</taxon>
        <taxon>Streptophyta</taxon>
        <taxon>Embryophyta</taxon>
        <taxon>Tracheophyta</taxon>
        <taxon>Spermatophyta</taxon>
        <taxon>Magnoliopsida</taxon>
        <taxon>eudicotyledons</taxon>
        <taxon>Gunneridae</taxon>
        <taxon>Pentapetalae</taxon>
        <taxon>asterids</taxon>
        <taxon>lamiids</taxon>
        <taxon>Lamiales</taxon>
        <taxon>Orobanchaceae</taxon>
        <taxon>Buchnereae</taxon>
        <taxon>Striga</taxon>
    </lineage>
</organism>
<gene>
    <name evidence="7" type="ORF">STAS_33148</name>
</gene>
<reference evidence="8" key="1">
    <citation type="journal article" date="2019" name="Curr. Biol.">
        <title>Genome Sequence of Striga asiatica Provides Insight into the Evolution of Plant Parasitism.</title>
        <authorList>
            <person name="Yoshida S."/>
            <person name="Kim S."/>
            <person name="Wafula E.K."/>
            <person name="Tanskanen J."/>
            <person name="Kim Y.M."/>
            <person name="Honaas L."/>
            <person name="Yang Z."/>
            <person name="Spallek T."/>
            <person name="Conn C.E."/>
            <person name="Ichihashi Y."/>
            <person name="Cheong K."/>
            <person name="Cui S."/>
            <person name="Der J.P."/>
            <person name="Gundlach H."/>
            <person name="Jiao Y."/>
            <person name="Hori C."/>
            <person name="Ishida J.K."/>
            <person name="Kasahara H."/>
            <person name="Kiba T."/>
            <person name="Kim M.S."/>
            <person name="Koo N."/>
            <person name="Laohavisit A."/>
            <person name="Lee Y.H."/>
            <person name="Lumba S."/>
            <person name="McCourt P."/>
            <person name="Mortimer J.C."/>
            <person name="Mutuku J.M."/>
            <person name="Nomura T."/>
            <person name="Sasaki-Sekimoto Y."/>
            <person name="Seto Y."/>
            <person name="Wang Y."/>
            <person name="Wakatake T."/>
            <person name="Sakakibara H."/>
            <person name="Demura T."/>
            <person name="Yamaguchi S."/>
            <person name="Yoneyama K."/>
            <person name="Manabe R.I."/>
            <person name="Nelson D.C."/>
            <person name="Schulman A.H."/>
            <person name="Timko M.P."/>
            <person name="dePamphilis C.W."/>
            <person name="Choi D."/>
            <person name="Shirasu K."/>
        </authorList>
    </citation>
    <scope>NUCLEOTIDE SEQUENCE [LARGE SCALE GENOMIC DNA]</scope>
    <source>
        <strain evidence="8">cv. UVA1</strain>
    </source>
</reference>
<dbReference type="PRINTS" id="PR00370">
    <property type="entry name" value="FMOXYGENASE"/>
</dbReference>
<evidence type="ECO:0000256" key="6">
    <source>
        <dbReference type="RuleBase" id="RU361177"/>
    </source>
</evidence>
<dbReference type="GO" id="GO:0004499">
    <property type="term" value="F:N,N-dimethylaniline monooxygenase activity"/>
    <property type="evidence" value="ECO:0007669"/>
    <property type="project" value="InterPro"/>
</dbReference>
<dbReference type="Gene3D" id="3.50.50.60">
    <property type="entry name" value="FAD/NAD(P)-binding domain"/>
    <property type="match status" value="2"/>
</dbReference>
<dbReference type="SUPFAM" id="SSF51905">
    <property type="entry name" value="FAD/NAD(P)-binding domain"/>
    <property type="match status" value="2"/>
</dbReference>
<keyword evidence="8" id="KW-1185">Reference proteome</keyword>
<dbReference type="InterPro" id="IPR020946">
    <property type="entry name" value="Flavin_mOase-like"/>
</dbReference>
<keyword evidence="6 7" id="KW-0503">Monooxygenase</keyword>
<dbReference type="OrthoDB" id="66881at2759"/>
<evidence type="ECO:0000313" key="8">
    <source>
        <dbReference type="Proteomes" id="UP000325081"/>
    </source>
</evidence>
<dbReference type="PROSITE" id="PS51257">
    <property type="entry name" value="PROKAR_LIPOPROTEIN"/>
    <property type="match status" value="1"/>
</dbReference>
<keyword evidence="3 6" id="KW-0274">FAD</keyword>
<dbReference type="Proteomes" id="UP000325081">
    <property type="component" value="Unassembled WGS sequence"/>
</dbReference>
<proteinExistence type="inferred from homology"/>